<comment type="caution">
    <text evidence="3">The sequence shown here is derived from an EMBL/GenBank/DDBJ whole genome shotgun (WGS) entry which is preliminary data.</text>
</comment>
<keyword evidence="1" id="KW-1133">Transmembrane helix</keyword>
<dbReference type="Proteomes" id="UP001500618">
    <property type="component" value="Unassembled WGS sequence"/>
</dbReference>
<evidence type="ECO:0000313" key="4">
    <source>
        <dbReference type="Proteomes" id="UP001500618"/>
    </source>
</evidence>
<feature type="domain" description="DUF4190" evidence="2">
    <location>
        <begin position="32"/>
        <end position="92"/>
    </location>
</feature>
<name>A0ABN2IJ35_9ACTN</name>
<protein>
    <recommendedName>
        <fullName evidence="2">DUF4190 domain-containing protein</fullName>
    </recommendedName>
</protein>
<dbReference type="InterPro" id="IPR025241">
    <property type="entry name" value="DUF4190"/>
</dbReference>
<evidence type="ECO:0000256" key="1">
    <source>
        <dbReference type="SAM" id="Phobius"/>
    </source>
</evidence>
<dbReference type="Pfam" id="PF13828">
    <property type="entry name" value="DUF4190"/>
    <property type="match status" value="1"/>
</dbReference>
<feature type="transmembrane region" description="Helical" evidence="1">
    <location>
        <begin position="78"/>
        <end position="107"/>
    </location>
</feature>
<keyword evidence="1" id="KW-0472">Membrane</keyword>
<keyword evidence="1" id="KW-0812">Transmembrane</keyword>
<gene>
    <name evidence="3" type="ORF">GCM10009765_64330</name>
</gene>
<reference evidence="4" key="1">
    <citation type="journal article" date="2019" name="Int. J. Syst. Evol. Microbiol.">
        <title>The Global Catalogue of Microorganisms (GCM) 10K type strain sequencing project: providing services to taxonomists for standard genome sequencing and annotation.</title>
        <authorList>
            <consortium name="The Broad Institute Genomics Platform"/>
            <consortium name="The Broad Institute Genome Sequencing Center for Infectious Disease"/>
            <person name="Wu L."/>
            <person name="Ma J."/>
        </authorList>
    </citation>
    <scope>NUCLEOTIDE SEQUENCE [LARGE SCALE GENOMIC DNA]</scope>
    <source>
        <strain evidence="4">JCM 14718</strain>
    </source>
</reference>
<evidence type="ECO:0000313" key="3">
    <source>
        <dbReference type="EMBL" id="GAA1706026.1"/>
    </source>
</evidence>
<evidence type="ECO:0000259" key="2">
    <source>
        <dbReference type="Pfam" id="PF13828"/>
    </source>
</evidence>
<proteinExistence type="predicted"/>
<sequence>MSNPYDPYGNQPYQPVSGYPGGYPAQRSTNGLAIASMILSILGVVSCCFFGIAGAIMGHVATGQIRERNEDGEGFAKAGIIIGWASVALWVVIIIVYLLIFGGLFAIGLSHTPPTYR</sequence>
<feature type="transmembrane region" description="Helical" evidence="1">
    <location>
        <begin position="32"/>
        <end position="57"/>
    </location>
</feature>
<organism evidence="3 4">
    <name type="scientific">Fodinicola feengrottensis</name>
    <dbReference type="NCBI Taxonomy" id="435914"/>
    <lineage>
        <taxon>Bacteria</taxon>
        <taxon>Bacillati</taxon>
        <taxon>Actinomycetota</taxon>
        <taxon>Actinomycetes</taxon>
        <taxon>Mycobacteriales</taxon>
        <taxon>Fodinicola</taxon>
    </lineage>
</organism>
<dbReference type="RefSeq" id="WP_344314010.1">
    <property type="nucleotide sequence ID" value="NZ_BAAANY010000031.1"/>
</dbReference>
<accession>A0ABN2IJ35</accession>
<dbReference type="EMBL" id="BAAANY010000031">
    <property type="protein sequence ID" value="GAA1706026.1"/>
    <property type="molecule type" value="Genomic_DNA"/>
</dbReference>
<keyword evidence="4" id="KW-1185">Reference proteome</keyword>